<comment type="caution">
    <text evidence="1">The sequence shown here is derived from an EMBL/GenBank/DDBJ whole genome shotgun (WGS) entry which is preliminary data.</text>
</comment>
<dbReference type="Proteomes" id="UP000887013">
    <property type="component" value="Unassembled WGS sequence"/>
</dbReference>
<reference evidence="1" key="1">
    <citation type="submission" date="2020-08" db="EMBL/GenBank/DDBJ databases">
        <title>Multicomponent nature underlies the extraordinary mechanical properties of spider dragline silk.</title>
        <authorList>
            <person name="Kono N."/>
            <person name="Nakamura H."/>
            <person name="Mori M."/>
            <person name="Yoshida Y."/>
            <person name="Ohtoshi R."/>
            <person name="Malay A.D."/>
            <person name="Moran D.A.P."/>
            <person name="Tomita M."/>
            <person name="Numata K."/>
            <person name="Arakawa K."/>
        </authorList>
    </citation>
    <scope>NUCLEOTIDE SEQUENCE</scope>
</reference>
<name>A0A8X6TJE2_NEPPI</name>
<accession>A0A8X6TJE2</accession>
<evidence type="ECO:0000313" key="1">
    <source>
        <dbReference type="EMBL" id="GFT21198.1"/>
    </source>
</evidence>
<keyword evidence="2" id="KW-1185">Reference proteome</keyword>
<protein>
    <submittedName>
        <fullName evidence="1">Uncharacterized protein</fullName>
    </submittedName>
</protein>
<dbReference type="EMBL" id="BMAW01059440">
    <property type="protein sequence ID" value="GFT21198.1"/>
    <property type="molecule type" value="Genomic_DNA"/>
</dbReference>
<sequence length="121" mass="13703">MAGNKRIPNVKGVPQTFEDKKKIENKQFAKVFKLNKKNLITCLVGCEQRYRLRFRSSLLPKPLFPIETCIPVSEVNDSPFLTWCGQNDVTGKELHVKILMGKARFPSIVPNEGRADCLVVS</sequence>
<gene>
    <name evidence="1" type="ORF">NPIL_352531</name>
</gene>
<proteinExistence type="predicted"/>
<dbReference type="AlphaFoldDB" id="A0A8X6TJE2"/>
<evidence type="ECO:0000313" key="2">
    <source>
        <dbReference type="Proteomes" id="UP000887013"/>
    </source>
</evidence>
<organism evidence="1 2">
    <name type="scientific">Nephila pilipes</name>
    <name type="common">Giant wood spider</name>
    <name type="synonym">Nephila maculata</name>
    <dbReference type="NCBI Taxonomy" id="299642"/>
    <lineage>
        <taxon>Eukaryota</taxon>
        <taxon>Metazoa</taxon>
        <taxon>Ecdysozoa</taxon>
        <taxon>Arthropoda</taxon>
        <taxon>Chelicerata</taxon>
        <taxon>Arachnida</taxon>
        <taxon>Araneae</taxon>
        <taxon>Araneomorphae</taxon>
        <taxon>Entelegynae</taxon>
        <taxon>Araneoidea</taxon>
        <taxon>Nephilidae</taxon>
        <taxon>Nephila</taxon>
    </lineage>
</organism>